<evidence type="ECO:0000313" key="2">
    <source>
        <dbReference type="EMBL" id="PQQ12597.1"/>
    </source>
</evidence>
<reference evidence="2 3" key="1">
    <citation type="submission" date="2018-02" db="EMBL/GenBank/DDBJ databases">
        <title>Draft genome of wild Prunus yedoensis var. nudiflora.</title>
        <authorList>
            <person name="Baek S."/>
            <person name="Kim J.-H."/>
            <person name="Choi K."/>
            <person name="Kim G.-B."/>
            <person name="Cho A."/>
            <person name="Jang H."/>
            <person name="Shin C.-H."/>
            <person name="Yu H.-J."/>
            <person name="Mun J.-H."/>
        </authorList>
    </citation>
    <scope>NUCLEOTIDE SEQUENCE [LARGE SCALE GENOMIC DNA]</scope>
    <source>
        <strain evidence="3">cv. Jeju island</strain>
        <tissue evidence="2">Leaf</tissue>
    </source>
</reference>
<dbReference type="AlphaFoldDB" id="A0A314Z2U3"/>
<evidence type="ECO:0000313" key="3">
    <source>
        <dbReference type="Proteomes" id="UP000250321"/>
    </source>
</evidence>
<keyword evidence="3" id="KW-1185">Reference proteome</keyword>
<sequence length="99" mass="11509">MATGLDFCQTSQIRDSSPSKSQPQKPNNRYLSMTMMLSMRSFTTAARQHPKSTRFPRLLHARLHPESRPDGRLPHARGSCNSSRWRTRMRSRNFSDRAF</sequence>
<protein>
    <submittedName>
        <fullName evidence="2">Uncharacterized protein</fullName>
    </submittedName>
</protein>
<feature type="region of interest" description="Disordered" evidence="1">
    <location>
        <begin position="65"/>
        <end position="99"/>
    </location>
</feature>
<feature type="region of interest" description="Disordered" evidence="1">
    <location>
        <begin position="1"/>
        <end position="27"/>
    </location>
</feature>
<accession>A0A314Z2U3</accession>
<name>A0A314Z2U3_PRUYE</name>
<proteinExistence type="predicted"/>
<evidence type="ECO:0000256" key="1">
    <source>
        <dbReference type="SAM" id="MobiDB-lite"/>
    </source>
</evidence>
<comment type="caution">
    <text evidence="2">The sequence shown here is derived from an EMBL/GenBank/DDBJ whole genome shotgun (WGS) entry which is preliminary data.</text>
</comment>
<feature type="compositionally biased region" description="Low complexity" evidence="1">
    <location>
        <begin position="16"/>
        <end position="26"/>
    </location>
</feature>
<organism evidence="2 3">
    <name type="scientific">Prunus yedoensis var. nudiflora</name>
    <dbReference type="NCBI Taxonomy" id="2094558"/>
    <lineage>
        <taxon>Eukaryota</taxon>
        <taxon>Viridiplantae</taxon>
        <taxon>Streptophyta</taxon>
        <taxon>Embryophyta</taxon>
        <taxon>Tracheophyta</taxon>
        <taxon>Spermatophyta</taxon>
        <taxon>Magnoliopsida</taxon>
        <taxon>eudicotyledons</taxon>
        <taxon>Gunneridae</taxon>
        <taxon>Pentapetalae</taxon>
        <taxon>rosids</taxon>
        <taxon>fabids</taxon>
        <taxon>Rosales</taxon>
        <taxon>Rosaceae</taxon>
        <taxon>Amygdaloideae</taxon>
        <taxon>Amygdaleae</taxon>
        <taxon>Prunus</taxon>
    </lineage>
</organism>
<dbReference type="EMBL" id="PJQY01000342">
    <property type="protein sequence ID" value="PQQ12597.1"/>
    <property type="molecule type" value="Genomic_DNA"/>
</dbReference>
<dbReference type="Proteomes" id="UP000250321">
    <property type="component" value="Unassembled WGS sequence"/>
</dbReference>
<gene>
    <name evidence="2" type="ORF">Pyn_23756</name>
</gene>